<comment type="caution">
    <text evidence="8">The sequence shown here is derived from an EMBL/GenBank/DDBJ whole genome shotgun (WGS) entry which is preliminary data.</text>
</comment>
<organism evidence="8 9">
    <name type="scientific">Senna tora</name>
    <dbReference type="NCBI Taxonomy" id="362788"/>
    <lineage>
        <taxon>Eukaryota</taxon>
        <taxon>Viridiplantae</taxon>
        <taxon>Streptophyta</taxon>
        <taxon>Embryophyta</taxon>
        <taxon>Tracheophyta</taxon>
        <taxon>Spermatophyta</taxon>
        <taxon>Magnoliopsida</taxon>
        <taxon>eudicotyledons</taxon>
        <taxon>Gunneridae</taxon>
        <taxon>Pentapetalae</taxon>
        <taxon>rosids</taxon>
        <taxon>fabids</taxon>
        <taxon>Fabales</taxon>
        <taxon>Fabaceae</taxon>
        <taxon>Caesalpinioideae</taxon>
        <taxon>Cassia clade</taxon>
        <taxon>Senna</taxon>
    </lineage>
</organism>
<sequence length="145" mass="16327">MGSVHVQLNPTRARRIPFNVTTLVILDLRIILRKLGNTLKLSQVEGEVQGYIYPYAGMGFDNTTSVYVAAGKIYKEQKYMAPLKQMFPLLHTKYTLATLEELAQFKDKSTSTTSSEKIKSTSTQATTDSTRTQDFKPSISNQQKK</sequence>
<dbReference type="PANTHER" id="PTHR31288">
    <property type="entry name" value="O-FUCOSYLTRANSFERASE FAMILY PROTEIN"/>
    <property type="match status" value="1"/>
</dbReference>
<dbReference type="Proteomes" id="UP000634136">
    <property type="component" value="Unassembled WGS sequence"/>
</dbReference>
<feature type="compositionally biased region" description="Low complexity" evidence="7">
    <location>
        <begin position="110"/>
        <end position="132"/>
    </location>
</feature>
<dbReference type="OrthoDB" id="1892656at2759"/>
<evidence type="ECO:0000256" key="7">
    <source>
        <dbReference type="SAM" id="MobiDB-lite"/>
    </source>
</evidence>
<keyword evidence="5" id="KW-0119">Carbohydrate metabolism</keyword>
<dbReference type="PANTHER" id="PTHR31288:SF22">
    <property type="entry name" value="O-FUCOSYLTRANSFERASE 9"/>
    <property type="match status" value="1"/>
</dbReference>
<evidence type="ECO:0000256" key="5">
    <source>
        <dbReference type="ARBA" id="ARBA00023277"/>
    </source>
</evidence>
<keyword evidence="4" id="KW-0294">Fucose metabolism</keyword>
<evidence type="ECO:0000256" key="6">
    <source>
        <dbReference type="ARBA" id="ARBA00030350"/>
    </source>
</evidence>
<dbReference type="Pfam" id="PF10250">
    <property type="entry name" value="O-FucT"/>
    <property type="match status" value="1"/>
</dbReference>
<accession>A0A834TQX5</accession>
<feature type="region of interest" description="Disordered" evidence="7">
    <location>
        <begin position="106"/>
        <end position="145"/>
    </location>
</feature>
<reference evidence="8" key="1">
    <citation type="submission" date="2020-09" db="EMBL/GenBank/DDBJ databases">
        <title>Genome-Enabled Discovery of Anthraquinone Biosynthesis in Senna tora.</title>
        <authorList>
            <person name="Kang S.-H."/>
            <person name="Pandey R.P."/>
            <person name="Lee C.-M."/>
            <person name="Sim J.-S."/>
            <person name="Jeong J.-T."/>
            <person name="Choi B.-S."/>
            <person name="Jung M."/>
            <person name="Ginzburg D."/>
            <person name="Zhao K."/>
            <person name="Won S.Y."/>
            <person name="Oh T.-J."/>
            <person name="Yu Y."/>
            <person name="Kim N.-H."/>
            <person name="Lee O.R."/>
            <person name="Lee T.-H."/>
            <person name="Bashyal P."/>
            <person name="Kim T.-S."/>
            <person name="Lee W.-H."/>
            <person name="Kawkins C."/>
            <person name="Kim C.-K."/>
            <person name="Kim J.S."/>
            <person name="Ahn B.O."/>
            <person name="Rhee S.Y."/>
            <person name="Sohng J.K."/>
        </authorList>
    </citation>
    <scope>NUCLEOTIDE SEQUENCE</scope>
    <source>
        <tissue evidence="8">Leaf</tissue>
    </source>
</reference>
<dbReference type="GO" id="GO:0006004">
    <property type="term" value="P:fucose metabolic process"/>
    <property type="evidence" value="ECO:0007669"/>
    <property type="project" value="UniProtKB-KW"/>
</dbReference>
<evidence type="ECO:0000256" key="2">
    <source>
        <dbReference type="ARBA" id="ARBA00022676"/>
    </source>
</evidence>
<proteinExistence type="inferred from homology"/>
<dbReference type="InterPro" id="IPR019378">
    <property type="entry name" value="GDP-Fuc_O-FucTrfase"/>
</dbReference>
<dbReference type="AlphaFoldDB" id="A0A834TQX5"/>
<keyword evidence="2 8" id="KW-0328">Glycosyltransferase</keyword>
<dbReference type="EMBL" id="JAAIUW010000006">
    <property type="protein sequence ID" value="KAF7826733.1"/>
    <property type="molecule type" value="Genomic_DNA"/>
</dbReference>
<comment type="similarity">
    <text evidence="1">Belongs to the glycosyltransferase GT106 family.</text>
</comment>
<evidence type="ECO:0000256" key="3">
    <source>
        <dbReference type="ARBA" id="ARBA00022679"/>
    </source>
</evidence>
<gene>
    <name evidence="8" type="ORF">G2W53_017897</name>
</gene>
<keyword evidence="3 8" id="KW-0808">Transferase</keyword>
<evidence type="ECO:0000313" key="9">
    <source>
        <dbReference type="Proteomes" id="UP000634136"/>
    </source>
</evidence>
<protein>
    <recommendedName>
        <fullName evidence="6">O-fucosyltransferase family protein</fullName>
    </recommendedName>
</protein>
<dbReference type="InterPro" id="IPR024709">
    <property type="entry name" value="FucosylTrfase_pln"/>
</dbReference>
<keyword evidence="9" id="KW-1185">Reference proteome</keyword>
<evidence type="ECO:0000256" key="1">
    <source>
        <dbReference type="ARBA" id="ARBA00007737"/>
    </source>
</evidence>
<dbReference type="GO" id="GO:0016757">
    <property type="term" value="F:glycosyltransferase activity"/>
    <property type="evidence" value="ECO:0007669"/>
    <property type="project" value="UniProtKB-KW"/>
</dbReference>
<name>A0A834TQX5_9FABA</name>
<evidence type="ECO:0000256" key="4">
    <source>
        <dbReference type="ARBA" id="ARBA00023253"/>
    </source>
</evidence>
<evidence type="ECO:0000313" key="8">
    <source>
        <dbReference type="EMBL" id="KAF7826733.1"/>
    </source>
</evidence>